<feature type="binding site" evidence="13">
    <location>
        <position position="411"/>
    </location>
    <ligand>
        <name>substrate</name>
    </ligand>
</feature>
<dbReference type="CDD" id="cd00610">
    <property type="entry name" value="OAT_like"/>
    <property type="match status" value="1"/>
</dbReference>
<proteinExistence type="inferred from homology"/>
<dbReference type="Proteomes" id="UP000010793">
    <property type="component" value="Chromosome"/>
</dbReference>
<organism evidence="14 15">
    <name type="scientific">Brachyspira pilosicoli P43/6/78</name>
    <dbReference type="NCBI Taxonomy" id="1042417"/>
    <lineage>
        <taxon>Bacteria</taxon>
        <taxon>Pseudomonadati</taxon>
        <taxon>Spirochaetota</taxon>
        <taxon>Spirochaetia</taxon>
        <taxon>Brachyspirales</taxon>
        <taxon>Brachyspiraceae</taxon>
        <taxon>Brachyspira</taxon>
    </lineage>
</organism>
<evidence type="ECO:0000256" key="3">
    <source>
        <dbReference type="ARBA" id="ARBA00005063"/>
    </source>
</evidence>
<dbReference type="RefSeq" id="WP_015274912.1">
    <property type="nucleotide sequence ID" value="NC_019908.1"/>
</dbReference>
<dbReference type="InterPro" id="IPR015424">
    <property type="entry name" value="PyrdxlP-dep_Trfase"/>
</dbReference>
<dbReference type="EC" id="2.6.1.62" evidence="13"/>
<dbReference type="PIRSF" id="PIRSF000521">
    <property type="entry name" value="Transaminase_4ab_Lys_Orn"/>
    <property type="match status" value="1"/>
</dbReference>
<dbReference type="Pfam" id="PF00202">
    <property type="entry name" value="Aminotran_3"/>
    <property type="match status" value="1"/>
</dbReference>
<dbReference type="FunFam" id="3.40.640.10:FF:000078">
    <property type="entry name" value="Adenosylmethionine-8-amino-7-oxononanoate aminotransferase"/>
    <property type="match status" value="1"/>
</dbReference>
<evidence type="ECO:0000256" key="6">
    <source>
        <dbReference type="ARBA" id="ARBA00022576"/>
    </source>
</evidence>
<feature type="binding site" evidence="13">
    <location>
        <position position="52"/>
    </location>
    <ligand>
        <name>substrate</name>
    </ligand>
</feature>
<dbReference type="InterPro" id="IPR015421">
    <property type="entry name" value="PyrdxlP-dep_Trfase_major"/>
</dbReference>
<dbReference type="PANTHER" id="PTHR42684:SF17">
    <property type="entry name" value="ADENOSYLMETHIONINE-8-AMINO-7-OXONONANOATE AMINOTRANSFERASE"/>
    <property type="match status" value="1"/>
</dbReference>
<sequence>MTLEEKDLKYIWHPCSQMKDYEELPPIIIDIGKGIYLYDKDGKKYIDIVSSWWCNLLGHCNEKINANIKAQLDRLEHVIFANFSHEGAIKLCEELIKIIPKGLTKFNFSDNGSSSVEAALKMAFQYQHQIGNTKRTRFMCFTDGYHGETIGALSVGSLDLYAKIYKPMLMDTIHIEAPDCYRCKYNQNRDTCKCECFEDAEKKFEMYGEETCAVIVEPLLQASAGMRIYPPLYLKKLRELCDKYNVVFIVDEIATNFGRTGKMFACDHANITPDIMCISKGLTGGYMPMAITITTDKIYDAFYADYNEGKAFMHSHTYSGNPLGCSAALAVQKVLREDDIINKAQVRAKYLNNKLKEKLLNHPNIGEIRNIGLINAMELVTDKNTKEGFDSKLRMGYQIYKKALQRGLLLRPLGNVIYFNPPLIINEEEIDKAVDLCVSSINDILNTN</sequence>
<dbReference type="NCBIfam" id="NF004624">
    <property type="entry name" value="PRK05964.1"/>
    <property type="match status" value="1"/>
</dbReference>
<evidence type="ECO:0000256" key="12">
    <source>
        <dbReference type="ARBA" id="ARBA00060970"/>
    </source>
</evidence>
<evidence type="ECO:0000313" key="15">
    <source>
        <dbReference type="Proteomes" id="UP000010793"/>
    </source>
</evidence>
<evidence type="ECO:0000313" key="14">
    <source>
        <dbReference type="EMBL" id="AGA67391.1"/>
    </source>
</evidence>
<dbReference type="GO" id="GO:0009102">
    <property type="term" value="P:biotin biosynthetic process"/>
    <property type="evidence" value="ECO:0007669"/>
    <property type="project" value="UniProtKB-UniRule"/>
</dbReference>
<feature type="modified residue" description="N6-(pyridoxal phosphate)lysine" evidence="13">
    <location>
        <position position="280"/>
    </location>
</feature>
<evidence type="ECO:0000256" key="4">
    <source>
        <dbReference type="ARBA" id="ARBA00011738"/>
    </source>
</evidence>
<feature type="binding site" evidence="13">
    <location>
        <position position="280"/>
    </location>
    <ligand>
        <name>substrate</name>
    </ligand>
</feature>
<comment type="function">
    <text evidence="13">Catalyzes the transfer of the alpha-amino group from S-adenosyl-L-methionine (SAM) to 7-keto-8-aminopelargonic acid (KAPA) to form 7,8-diaminopelargonic acid (DAPA). It is the only aminotransferase known to utilize SAM as an amino donor.</text>
</comment>
<feature type="binding site" evidence="13">
    <location>
        <begin position="316"/>
        <end position="317"/>
    </location>
    <ligand>
        <name>pyridoxal 5'-phosphate</name>
        <dbReference type="ChEBI" id="CHEBI:597326"/>
    </ligand>
</feature>
<comment type="subunit">
    <text evidence="4 13">Homodimer.</text>
</comment>
<reference evidence="14 15" key="1">
    <citation type="journal article" date="2013" name="Genome Announc.">
        <title>Complete Genome Sequence of the Porcine Strain Brachyspira pilosicoli P43/6/78(T.).</title>
        <authorList>
            <person name="Lin C."/>
            <person name="den Bakker H.C."/>
            <person name="Suzuki H."/>
            <person name="Lefebure T."/>
            <person name="Ponnala L."/>
            <person name="Sun Q."/>
            <person name="Stanhope M.J."/>
            <person name="Wiedmann M."/>
            <person name="Duhamel G.E."/>
        </authorList>
    </citation>
    <scope>NUCLEOTIDE SEQUENCE [LARGE SCALE GENOMIC DNA]</scope>
    <source>
        <strain evidence="14 15">P43/6/78</strain>
    </source>
</reference>
<dbReference type="SUPFAM" id="SSF53383">
    <property type="entry name" value="PLP-dependent transferases"/>
    <property type="match status" value="1"/>
</dbReference>
<evidence type="ECO:0000256" key="1">
    <source>
        <dbReference type="ARBA" id="ARBA00001933"/>
    </source>
</evidence>
<dbReference type="NCBIfam" id="TIGR00508">
    <property type="entry name" value="bioA"/>
    <property type="match status" value="1"/>
</dbReference>
<feature type="site" description="Participates in the substrate recognition with KAPA and in a stacking interaction with the adenine ring of SAM" evidence="13">
    <location>
        <position position="15"/>
    </location>
</feature>
<evidence type="ECO:0000256" key="2">
    <source>
        <dbReference type="ARBA" id="ARBA00004496"/>
    </source>
</evidence>
<comment type="similarity">
    <text evidence="12 13">Belongs to the class-III pyridoxal-phosphate-dependent aminotransferase family. BioA subfamily.</text>
</comment>
<feature type="binding site" evidence="13">
    <location>
        <position position="315"/>
    </location>
    <ligand>
        <name>substrate</name>
    </ligand>
</feature>
<keyword evidence="10 13" id="KW-0663">Pyridoxal phosphate</keyword>
<feature type="binding site" evidence="13">
    <location>
        <position position="145"/>
    </location>
    <ligand>
        <name>substrate</name>
    </ligand>
</feature>
<comment type="cofactor">
    <cofactor evidence="1 13">
        <name>pyridoxal 5'-phosphate</name>
        <dbReference type="ChEBI" id="CHEBI:597326"/>
    </cofactor>
</comment>
<dbReference type="GO" id="GO:0005737">
    <property type="term" value="C:cytoplasm"/>
    <property type="evidence" value="ECO:0007669"/>
    <property type="project" value="UniProtKB-SubCell"/>
</dbReference>
<keyword evidence="8 13" id="KW-0949">S-adenosyl-L-methionine</keyword>
<dbReference type="InterPro" id="IPR005815">
    <property type="entry name" value="BioA"/>
</dbReference>
<dbReference type="PANTHER" id="PTHR42684">
    <property type="entry name" value="ADENOSYLMETHIONINE-8-AMINO-7-OXONONANOATE AMINOTRANSFERASE"/>
    <property type="match status" value="1"/>
</dbReference>
<name>A0A3B6VNA9_BRAPL</name>
<evidence type="ECO:0000256" key="13">
    <source>
        <dbReference type="HAMAP-Rule" id="MF_00834"/>
    </source>
</evidence>
<dbReference type="UniPathway" id="UPA00078">
    <property type="reaction ID" value="UER00160"/>
</dbReference>
<dbReference type="KEGG" id="bpip:BPP43_11155"/>
<dbReference type="GO" id="GO:0030170">
    <property type="term" value="F:pyridoxal phosphate binding"/>
    <property type="evidence" value="ECO:0007669"/>
    <property type="project" value="UniProtKB-UniRule"/>
</dbReference>
<keyword evidence="7 13" id="KW-0808">Transferase</keyword>
<dbReference type="InterPro" id="IPR005814">
    <property type="entry name" value="Aminotrans_3"/>
</dbReference>
<comment type="subcellular location">
    <subcellularLocation>
        <location evidence="2 13">Cytoplasm</location>
    </subcellularLocation>
</comment>
<evidence type="ECO:0000256" key="10">
    <source>
        <dbReference type="ARBA" id="ARBA00022898"/>
    </source>
</evidence>
<evidence type="ECO:0000256" key="5">
    <source>
        <dbReference type="ARBA" id="ARBA00022490"/>
    </source>
</evidence>
<dbReference type="InterPro" id="IPR015422">
    <property type="entry name" value="PyrdxlP-dep_Trfase_small"/>
</dbReference>
<protein>
    <recommendedName>
        <fullName evidence="13">Adenosylmethionine-8-amino-7-oxononanoate aminotransferase</fullName>
        <ecNumber evidence="13">2.6.1.62</ecNumber>
    </recommendedName>
    <alternativeName>
        <fullName evidence="13">7,8-diamino-pelargonic acid aminotransferase</fullName>
        <shortName evidence="13">DAPA AT</shortName>
        <shortName evidence="13">DAPA aminotransferase</shortName>
    </alternativeName>
    <alternativeName>
        <fullName evidence="13">7,8-diaminononanoate synthase</fullName>
        <shortName evidence="13">DANS</shortName>
    </alternativeName>
    <alternativeName>
        <fullName evidence="13">Diaminopelargonic acid synthase</fullName>
    </alternativeName>
</protein>
<feature type="binding site" evidence="13">
    <location>
        <position position="251"/>
    </location>
    <ligand>
        <name>pyridoxal 5'-phosphate</name>
        <dbReference type="ChEBI" id="CHEBI:597326"/>
    </ligand>
</feature>
<keyword evidence="9 13" id="KW-0093">Biotin biosynthesis</keyword>
<dbReference type="Gene3D" id="3.90.1150.10">
    <property type="entry name" value="Aspartate Aminotransferase, domain 1"/>
    <property type="match status" value="1"/>
</dbReference>
<evidence type="ECO:0000256" key="8">
    <source>
        <dbReference type="ARBA" id="ARBA00022691"/>
    </source>
</evidence>
<accession>A0A3B6VNA9</accession>
<dbReference type="Gene3D" id="3.40.640.10">
    <property type="entry name" value="Type I PLP-dependent aspartate aminotransferase-like (Major domain)"/>
    <property type="match status" value="1"/>
</dbReference>
<evidence type="ECO:0000256" key="11">
    <source>
        <dbReference type="ARBA" id="ARBA00048449"/>
    </source>
</evidence>
<comment type="pathway">
    <text evidence="3 13">Cofactor biosynthesis; biotin biosynthesis; 7,8-diaminononanoate from 8-amino-7-oxononanoate (SAM route): step 1/1.</text>
</comment>
<dbReference type="AlphaFoldDB" id="A0A3B6VNA9"/>
<dbReference type="HAMAP" id="MF_00834">
    <property type="entry name" value="BioA"/>
    <property type="match status" value="1"/>
</dbReference>
<feature type="binding site" evidence="13">
    <location>
        <begin position="112"/>
        <end position="113"/>
    </location>
    <ligand>
        <name>pyridoxal 5'-phosphate</name>
        <dbReference type="ChEBI" id="CHEBI:597326"/>
    </ligand>
</feature>
<keyword evidence="5 13" id="KW-0963">Cytoplasm</keyword>
<dbReference type="EMBL" id="CP002873">
    <property type="protein sequence ID" value="AGA67391.1"/>
    <property type="molecule type" value="Genomic_DNA"/>
</dbReference>
<keyword evidence="15" id="KW-1185">Reference proteome</keyword>
<comment type="catalytic activity">
    <reaction evidence="11 13">
        <text>(8S)-8-amino-7-oxononanoate + S-adenosyl-L-methionine = S-adenosyl-4-methylsulfanyl-2-oxobutanoate + (7R,8S)-7,8-diammoniononanoate</text>
        <dbReference type="Rhea" id="RHEA:16861"/>
        <dbReference type="ChEBI" id="CHEBI:16490"/>
        <dbReference type="ChEBI" id="CHEBI:59789"/>
        <dbReference type="ChEBI" id="CHEBI:149468"/>
        <dbReference type="ChEBI" id="CHEBI:149469"/>
        <dbReference type="EC" id="2.6.1.62"/>
    </reaction>
</comment>
<evidence type="ECO:0000256" key="7">
    <source>
        <dbReference type="ARBA" id="ARBA00022679"/>
    </source>
</evidence>
<keyword evidence="6 13" id="KW-0032">Aminotransferase</keyword>
<dbReference type="GO" id="GO:0004015">
    <property type="term" value="F:adenosylmethionine-8-amino-7-oxononanoate transaminase activity"/>
    <property type="evidence" value="ECO:0007669"/>
    <property type="project" value="UniProtKB-UniRule"/>
</dbReference>
<gene>
    <name evidence="13" type="primary">bioA</name>
    <name evidence="14" type="ORF">BPP43_11155</name>
</gene>
<evidence type="ECO:0000256" key="9">
    <source>
        <dbReference type="ARBA" id="ARBA00022756"/>
    </source>
</evidence>